<organism evidence="2 3">
    <name type="scientific">Desulfosudis oleivorans (strain DSM 6200 / JCM 39069 / Hxd3)</name>
    <name type="common">Desulfococcus oleovorans</name>
    <dbReference type="NCBI Taxonomy" id="96561"/>
    <lineage>
        <taxon>Bacteria</taxon>
        <taxon>Pseudomonadati</taxon>
        <taxon>Thermodesulfobacteriota</taxon>
        <taxon>Desulfobacteria</taxon>
        <taxon>Desulfobacterales</taxon>
        <taxon>Desulfosudaceae</taxon>
        <taxon>Desulfosudis</taxon>
    </lineage>
</organism>
<dbReference type="HOGENOM" id="CLU_3098179_0_0_7"/>
<gene>
    <name evidence="2" type="ordered locus">Dole_0672</name>
</gene>
<feature type="transmembrane region" description="Helical" evidence="1">
    <location>
        <begin position="7"/>
        <end position="28"/>
    </location>
</feature>
<name>A8ZUR9_DESOH</name>
<sequence length="51" mass="5443">MSIARLLGTMVVFGVPAIIGGGIVFHFMGNYTAVFTYEFMLLLAAGGFIAR</sequence>
<accession>A8ZUR9</accession>
<reference evidence="2 3" key="1">
    <citation type="submission" date="2007-10" db="EMBL/GenBank/DDBJ databases">
        <title>Complete sequence of Desulfococcus oleovorans Hxd3.</title>
        <authorList>
            <consortium name="US DOE Joint Genome Institute"/>
            <person name="Copeland A."/>
            <person name="Lucas S."/>
            <person name="Lapidus A."/>
            <person name="Barry K."/>
            <person name="Glavina del Rio T."/>
            <person name="Dalin E."/>
            <person name="Tice H."/>
            <person name="Pitluck S."/>
            <person name="Kiss H."/>
            <person name="Brettin T."/>
            <person name="Bruce D."/>
            <person name="Detter J.C."/>
            <person name="Han C."/>
            <person name="Schmutz J."/>
            <person name="Larimer F."/>
            <person name="Land M."/>
            <person name="Hauser L."/>
            <person name="Kyrpides N."/>
            <person name="Kim E."/>
            <person name="Wawrik B."/>
            <person name="Richardson P."/>
        </authorList>
    </citation>
    <scope>NUCLEOTIDE SEQUENCE [LARGE SCALE GENOMIC DNA]</scope>
    <source>
        <strain evidence="3">DSM 6200 / JCM 39069 / Hxd3</strain>
    </source>
</reference>
<feature type="transmembrane region" description="Helical" evidence="1">
    <location>
        <begin position="34"/>
        <end position="50"/>
    </location>
</feature>
<evidence type="ECO:0000313" key="2">
    <source>
        <dbReference type="EMBL" id="ABW66482.1"/>
    </source>
</evidence>
<dbReference type="Proteomes" id="UP000008561">
    <property type="component" value="Chromosome"/>
</dbReference>
<dbReference type="EMBL" id="CP000859">
    <property type="protein sequence ID" value="ABW66482.1"/>
    <property type="molecule type" value="Genomic_DNA"/>
</dbReference>
<evidence type="ECO:0000313" key="3">
    <source>
        <dbReference type="Proteomes" id="UP000008561"/>
    </source>
</evidence>
<dbReference type="AlphaFoldDB" id="A8ZUR9"/>
<keyword evidence="1" id="KW-1133">Transmembrane helix</keyword>
<proteinExistence type="predicted"/>
<dbReference type="RefSeq" id="WP_012174101.1">
    <property type="nucleotide sequence ID" value="NC_009943.1"/>
</dbReference>
<keyword evidence="1" id="KW-0472">Membrane</keyword>
<dbReference type="KEGG" id="dol:Dole_0672"/>
<protein>
    <submittedName>
        <fullName evidence="2">Uncharacterized protein</fullName>
    </submittedName>
</protein>
<keyword evidence="1" id="KW-0812">Transmembrane</keyword>
<dbReference type="STRING" id="96561.Dole_0672"/>
<keyword evidence="3" id="KW-1185">Reference proteome</keyword>
<evidence type="ECO:0000256" key="1">
    <source>
        <dbReference type="SAM" id="Phobius"/>
    </source>
</evidence>